<gene>
    <name evidence="1" type="ORF">DJ90_6577</name>
    <name evidence="2" type="ORF">GNQ08_31015</name>
</gene>
<dbReference type="Pfam" id="PF07302">
    <property type="entry name" value="AroM"/>
    <property type="match status" value="1"/>
</dbReference>
<dbReference type="InterPro" id="IPR010843">
    <property type="entry name" value="Uncharacterised_AroM"/>
</dbReference>
<dbReference type="EMBL" id="WNZZ01000057">
    <property type="protein sequence ID" value="MUG26745.1"/>
    <property type="molecule type" value="Genomic_DNA"/>
</dbReference>
<comment type="caution">
    <text evidence="1">The sequence shown here is derived from an EMBL/GenBank/DDBJ whole genome shotgun (WGS) entry which is preliminary data.</text>
</comment>
<dbReference type="HOGENOM" id="CLU_077346_0_0_9"/>
<evidence type="ECO:0000313" key="4">
    <source>
        <dbReference type="Proteomes" id="UP000442469"/>
    </source>
</evidence>
<evidence type="ECO:0000313" key="3">
    <source>
        <dbReference type="Proteomes" id="UP000029278"/>
    </source>
</evidence>
<accession>A0A090ZKN7</accession>
<dbReference type="RefSeq" id="WP_036622217.1">
    <property type="nucleotide sequence ID" value="NZ_BGML01000006.1"/>
</dbReference>
<dbReference type="OrthoDB" id="9798683at2"/>
<dbReference type="AlphaFoldDB" id="A0A090ZKN7"/>
<evidence type="ECO:0000313" key="1">
    <source>
        <dbReference type="EMBL" id="KFN10968.1"/>
    </source>
</evidence>
<dbReference type="PATRIC" id="fig|44252.3.peg.1037"/>
<dbReference type="GeneID" id="77006702"/>
<dbReference type="EMBL" id="JMQA01000016">
    <property type="protein sequence ID" value="KFN10968.1"/>
    <property type="molecule type" value="Genomic_DNA"/>
</dbReference>
<dbReference type="Proteomes" id="UP000442469">
    <property type="component" value="Unassembled WGS sequence"/>
</dbReference>
<organism evidence="1 3">
    <name type="scientific">Paenibacillus macerans</name>
    <name type="common">Bacillus macerans</name>
    <dbReference type="NCBI Taxonomy" id="44252"/>
    <lineage>
        <taxon>Bacteria</taxon>
        <taxon>Bacillati</taxon>
        <taxon>Bacillota</taxon>
        <taxon>Bacilli</taxon>
        <taxon>Bacillales</taxon>
        <taxon>Paenibacillaceae</taxon>
        <taxon>Paenibacillus</taxon>
    </lineage>
</organism>
<evidence type="ECO:0000313" key="2">
    <source>
        <dbReference type="EMBL" id="MUG26745.1"/>
    </source>
</evidence>
<proteinExistence type="predicted"/>
<dbReference type="Proteomes" id="UP000029278">
    <property type="component" value="Unassembled WGS sequence"/>
</dbReference>
<reference evidence="1 3" key="1">
    <citation type="submission" date="2014-04" db="EMBL/GenBank/DDBJ databases">
        <authorList>
            <person name="Bishop-Lilly K.A."/>
            <person name="Broomall S.M."/>
            <person name="Chain P.S."/>
            <person name="Chertkov O."/>
            <person name="Coyne S.R."/>
            <person name="Daligault H.E."/>
            <person name="Davenport K.W."/>
            <person name="Erkkila T."/>
            <person name="Frey K.G."/>
            <person name="Gibbons H.S."/>
            <person name="Gu W."/>
            <person name="Jaissle J."/>
            <person name="Johnson S.L."/>
            <person name="Koroleva G.I."/>
            <person name="Ladner J.T."/>
            <person name="Lo C.-C."/>
            <person name="Minogue T.D."/>
            <person name="Munk C."/>
            <person name="Palacios G.F."/>
            <person name="Redden C.L."/>
            <person name="Rosenzweig C.N."/>
            <person name="Scholz M.B."/>
            <person name="Teshima H."/>
            <person name="Xu Y."/>
        </authorList>
    </citation>
    <scope>NUCLEOTIDE SEQUENCE [LARGE SCALE GENOMIC DNA]</scope>
    <source>
        <strain evidence="1 3">8244</strain>
    </source>
</reference>
<sequence length="232" mass="24574">MIRTGLELVPKLGMITIGQAPRTDVAPFLLKQLEGRAELVQAGVLDGWGLEAIEAELSPTGSSYMLTSRLADGQAVVVARDKILPLLQRKIAELEAQGIRHILLLCTGVFPGLQAASAHLIEPDRVLTPAVAALAGNRRLGVICPLPGQAAALQAKFAEYGIKPVFAAASPYTGNWQDFAAAAKELKGRADVLLLDCMGYTEGHRNWVTALSGLPTILSSSLMSKLVSEVIA</sequence>
<dbReference type="NCBIfam" id="NF007788">
    <property type="entry name" value="PRK10481.1"/>
    <property type="match status" value="1"/>
</dbReference>
<dbReference type="STRING" id="44252.DJ90_6577"/>
<reference evidence="2 4" key="2">
    <citation type="submission" date="2019-11" db="EMBL/GenBank/DDBJ databases">
        <title>Draft genome sequences of five Paenibacillus species of dairy origin.</title>
        <authorList>
            <person name="Olajide A.M."/>
            <person name="Chen S."/>
            <person name="Lapointe G."/>
        </authorList>
    </citation>
    <scope>NUCLEOTIDE SEQUENCE [LARGE SCALE GENOMIC DNA]</scope>
    <source>
        <strain evidence="2 4">3CT49</strain>
    </source>
</reference>
<name>A0A090ZKN7_PAEMA</name>
<protein>
    <submittedName>
        <fullName evidence="2">AroM protein</fullName>
    </submittedName>
    <submittedName>
        <fullName evidence="1">Asp/Glu/Hydantoin racemase family protein</fullName>
    </submittedName>
</protein>
<keyword evidence="3" id="KW-1185">Reference proteome</keyword>